<feature type="domain" description="DUF7088" evidence="2">
    <location>
        <begin position="51"/>
        <end position="125"/>
    </location>
</feature>
<feature type="transmembrane region" description="Helical" evidence="1">
    <location>
        <begin position="461"/>
        <end position="479"/>
    </location>
</feature>
<evidence type="ECO:0000313" key="3">
    <source>
        <dbReference type="EMBL" id="MBC8559140.1"/>
    </source>
</evidence>
<evidence type="ECO:0000259" key="2">
    <source>
        <dbReference type="Pfam" id="PF23357"/>
    </source>
</evidence>
<protein>
    <submittedName>
        <fullName evidence="3">GldG family protein</fullName>
    </submittedName>
</protein>
<dbReference type="EMBL" id="JACRSV010000001">
    <property type="protein sequence ID" value="MBC8559140.1"/>
    <property type="molecule type" value="Genomic_DNA"/>
</dbReference>
<name>A0A926I5Q9_9FIRM</name>
<evidence type="ECO:0000256" key="1">
    <source>
        <dbReference type="SAM" id="Phobius"/>
    </source>
</evidence>
<evidence type="ECO:0000313" key="4">
    <source>
        <dbReference type="Proteomes" id="UP000610760"/>
    </source>
</evidence>
<keyword evidence="1" id="KW-1133">Transmembrane helix</keyword>
<comment type="caution">
    <text evidence="3">The sequence shown here is derived from an EMBL/GenBank/DDBJ whole genome shotgun (WGS) entry which is preliminary data.</text>
</comment>
<sequence length="484" mass="53324">MKKNIFNNRRFKHGSLATIMTIGLIVLVVLVNIIASMVADRLPVNIDLTDNQMYELSQESVDYVKQLKEPVTIEVFASEDDFNKMGQMYGFEQFTKQAMELFKKYSLYGDVTVNYLDPYTNPDILSKYPKESLGLGSVVVSCGDRYRALALFDLFNLDSQTGMVVSSKVENAVTNAIMLVTNANPTTVTVLTGVNTGDVSGLTSLLKSNGYLIQETDILTGQIDPNSSIVILAAPMVDIPAESLKKIDEYLDNGGKNLYYFADPTQPKLPNVEEFLSEWGIGVGTGTVVETDENKIFFDRSFVMQNYGGTSFTEGLGTTQNAILAVQYRPIEQLFTENSNRTTQALMYSFDTAALMPANSESDWQPSSDTETKSYNALVLGQRTVLEGNDQKTSSVAVFGSTLIADQSILSMTALNNAEYLVNMSNILCDKEDSGVIITEKTSGNQTLGISNTQKTVINLVFQYLLPVAIIVAGVVVWARRRNR</sequence>
<gene>
    <name evidence="3" type="ORF">H8710_03555</name>
</gene>
<accession>A0A926I5Q9</accession>
<proteinExistence type="predicted"/>
<keyword evidence="1" id="KW-0472">Membrane</keyword>
<dbReference type="Pfam" id="PF23357">
    <property type="entry name" value="DUF7088"/>
    <property type="match status" value="1"/>
</dbReference>
<dbReference type="Proteomes" id="UP000610760">
    <property type="component" value="Unassembled WGS sequence"/>
</dbReference>
<keyword evidence="4" id="KW-1185">Reference proteome</keyword>
<dbReference type="InterPro" id="IPR055396">
    <property type="entry name" value="DUF7088"/>
</dbReference>
<dbReference type="RefSeq" id="WP_249294025.1">
    <property type="nucleotide sequence ID" value="NZ_JACRSV010000001.1"/>
</dbReference>
<reference evidence="3" key="1">
    <citation type="submission" date="2020-08" db="EMBL/GenBank/DDBJ databases">
        <title>Genome public.</title>
        <authorList>
            <person name="Liu C."/>
            <person name="Sun Q."/>
        </authorList>
    </citation>
    <scope>NUCLEOTIDE SEQUENCE</scope>
    <source>
        <strain evidence="3">NSJ-33</strain>
    </source>
</reference>
<feature type="transmembrane region" description="Helical" evidence="1">
    <location>
        <begin position="16"/>
        <end position="39"/>
    </location>
</feature>
<organism evidence="3 4">
    <name type="scientific">Fumia xinanensis</name>
    <dbReference type="NCBI Taxonomy" id="2763659"/>
    <lineage>
        <taxon>Bacteria</taxon>
        <taxon>Bacillati</taxon>
        <taxon>Bacillota</taxon>
        <taxon>Clostridia</taxon>
        <taxon>Eubacteriales</taxon>
        <taxon>Oscillospiraceae</taxon>
        <taxon>Fumia</taxon>
    </lineage>
</organism>
<dbReference type="AlphaFoldDB" id="A0A926I5Q9"/>
<keyword evidence="1" id="KW-0812">Transmembrane</keyword>